<proteinExistence type="predicted"/>
<protein>
    <submittedName>
        <fullName evidence="2">Uncharacterized protein</fullName>
    </submittedName>
</protein>
<feature type="region of interest" description="Disordered" evidence="1">
    <location>
        <begin position="110"/>
        <end position="151"/>
    </location>
</feature>
<dbReference type="OrthoDB" id="113997at2759"/>
<dbReference type="EMBL" id="NBNE01009385">
    <property type="protein sequence ID" value="OWY98458.1"/>
    <property type="molecule type" value="Genomic_DNA"/>
</dbReference>
<keyword evidence="3" id="KW-1185">Reference proteome</keyword>
<dbReference type="AlphaFoldDB" id="A0A225V0A6"/>
<accession>A0A225V0A6</accession>
<sequence length="151" mass="16841">MTCLNYKRLNGDHGTRVTVIDVNKRVFFEEKVEALAELTTVKRKPYIAQITVWDGKGKPTTAFGGKPYMTFRRGAVYEFRQVDGVGFVFDIAKGSVQYDRGNGDKIIETTEPIGKRKAPCDMTTKNAKAKRQSPSLSSESGVKRKTVSLKS</sequence>
<evidence type="ECO:0000256" key="1">
    <source>
        <dbReference type="SAM" id="MobiDB-lite"/>
    </source>
</evidence>
<evidence type="ECO:0000313" key="3">
    <source>
        <dbReference type="Proteomes" id="UP000198211"/>
    </source>
</evidence>
<evidence type="ECO:0000313" key="2">
    <source>
        <dbReference type="EMBL" id="OWY98458.1"/>
    </source>
</evidence>
<comment type="caution">
    <text evidence="2">The sequence shown here is derived from an EMBL/GenBank/DDBJ whole genome shotgun (WGS) entry which is preliminary data.</text>
</comment>
<reference evidence="3" key="1">
    <citation type="submission" date="2017-03" db="EMBL/GenBank/DDBJ databases">
        <title>Phytopthora megakarya and P. palmivora, two closely related causual agents of cacao black pod achieved similar genome size and gene model numbers by different mechanisms.</title>
        <authorList>
            <person name="Ali S."/>
            <person name="Shao J."/>
            <person name="Larry D.J."/>
            <person name="Kronmiller B."/>
            <person name="Shen D."/>
            <person name="Strem M.D."/>
            <person name="Melnick R.L."/>
            <person name="Guiltinan M.J."/>
            <person name="Tyler B.M."/>
            <person name="Meinhardt L.W."/>
            <person name="Bailey B.A."/>
        </authorList>
    </citation>
    <scope>NUCLEOTIDE SEQUENCE [LARGE SCALE GENOMIC DNA]</scope>
    <source>
        <strain evidence="3">zdho120</strain>
    </source>
</reference>
<organism evidence="2 3">
    <name type="scientific">Phytophthora megakarya</name>
    <dbReference type="NCBI Taxonomy" id="4795"/>
    <lineage>
        <taxon>Eukaryota</taxon>
        <taxon>Sar</taxon>
        <taxon>Stramenopiles</taxon>
        <taxon>Oomycota</taxon>
        <taxon>Peronosporomycetes</taxon>
        <taxon>Peronosporales</taxon>
        <taxon>Peronosporaceae</taxon>
        <taxon>Phytophthora</taxon>
    </lineage>
</organism>
<name>A0A225V0A6_9STRA</name>
<gene>
    <name evidence="2" type="ORF">PHMEG_00030774</name>
</gene>
<dbReference type="Proteomes" id="UP000198211">
    <property type="component" value="Unassembled WGS sequence"/>
</dbReference>